<dbReference type="OrthoDB" id="3252255at2"/>
<dbReference type="Proteomes" id="UP000185963">
    <property type="component" value="Unassembled WGS sequence"/>
</dbReference>
<reference evidence="1 2" key="1">
    <citation type="submission" date="2016-12" db="EMBL/GenBank/DDBJ databases">
        <title>Genomic comparison of strains in the 'Actinomyces naeslundii' group.</title>
        <authorList>
            <person name="Mughal S.R."/>
            <person name="Do T."/>
            <person name="Gilbert S.C."/>
            <person name="Witherden E.A."/>
            <person name="Didelot X."/>
            <person name="Beighton D."/>
        </authorList>
    </citation>
    <scope>NUCLEOTIDE SEQUENCE [LARGE SCALE GENOMIC DNA]</scope>
    <source>
        <strain evidence="1 2">WE8B-23</strain>
    </source>
</reference>
<dbReference type="RefSeq" id="WP_075391128.1">
    <property type="nucleotide sequence ID" value="NZ_MSKS01000044.1"/>
</dbReference>
<organism evidence="1 2">
    <name type="scientific">Actinomyces oris</name>
    <dbReference type="NCBI Taxonomy" id="544580"/>
    <lineage>
        <taxon>Bacteria</taxon>
        <taxon>Bacillati</taxon>
        <taxon>Actinomycetota</taxon>
        <taxon>Actinomycetes</taxon>
        <taxon>Actinomycetales</taxon>
        <taxon>Actinomycetaceae</taxon>
        <taxon>Actinomyces</taxon>
    </lineage>
</organism>
<sequence>MAIDTHLDATPSEITSSATAIGNIETHVDSAEDDLISARKNVAELDGDTALNASNAISTEVNNCEDLVSDLKSYKNALTNFATAMGKVKTDLEGIRSRAINGRLTVNGERIEQPTDSFPDGRPTSGNSVELKAFDEEQEKLTLYKTLDTDTSHIRDRETEARQAFADACTRITDGHPVTQTVAGTVGGFFVPNTKDGGWRAAAGVGTWAISRTKDAVSLVEARGLRASGATVTRKVVVGTKKNVLTHDAAKGDLRREVKMKREFTTEAEGKGTKQWRYAFKDRKLSNWSVPKGAEGTKAAKAVDMARKVGSSKALKYAGRAGTAVSFGVDAYQQWEKDSHNPSIGTGEKVARATTAGAVSAAGGWAGAQAGAAVGACVGGPVGAVVGGAVGAAIGSGAGKGIADLANKGIHKLFH</sequence>
<dbReference type="AlphaFoldDB" id="A0A1Q8WKJ1"/>
<protein>
    <submittedName>
        <fullName evidence="1">Uncharacterized protein</fullName>
    </submittedName>
</protein>
<accession>A0A1Q8WKJ1</accession>
<dbReference type="EMBL" id="MSKS01000044">
    <property type="protein sequence ID" value="OLO67078.1"/>
    <property type="molecule type" value="Genomic_DNA"/>
</dbReference>
<proteinExistence type="predicted"/>
<evidence type="ECO:0000313" key="2">
    <source>
        <dbReference type="Proteomes" id="UP000185963"/>
    </source>
</evidence>
<evidence type="ECO:0000313" key="1">
    <source>
        <dbReference type="EMBL" id="OLO67078.1"/>
    </source>
</evidence>
<name>A0A1Q8WKJ1_9ACTO</name>
<gene>
    <name evidence="1" type="ORF">BKH20_11235</name>
</gene>
<comment type="caution">
    <text evidence="1">The sequence shown here is derived from an EMBL/GenBank/DDBJ whole genome shotgun (WGS) entry which is preliminary data.</text>
</comment>